<dbReference type="OrthoDB" id="4290195at2"/>
<feature type="compositionally biased region" description="Low complexity" evidence="1">
    <location>
        <begin position="31"/>
        <end position="62"/>
    </location>
</feature>
<dbReference type="GO" id="GO:0003677">
    <property type="term" value="F:DNA binding"/>
    <property type="evidence" value="ECO:0007669"/>
    <property type="project" value="InterPro"/>
</dbReference>
<dbReference type="Pfam" id="PF12728">
    <property type="entry name" value="HTH_17"/>
    <property type="match status" value="1"/>
</dbReference>
<dbReference type="InterPro" id="IPR041657">
    <property type="entry name" value="HTH_17"/>
</dbReference>
<dbReference type="Proteomes" id="UP000324106">
    <property type="component" value="Chromosome"/>
</dbReference>
<reference evidence="3 4" key="1">
    <citation type="submission" date="2018-05" db="EMBL/GenBank/DDBJ databases">
        <title>Streptomyces venezuelae.</title>
        <authorList>
            <person name="Kim W."/>
            <person name="Lee N."/>
            <person name="Cho B.-K."/>
        </authorList>
    </citation>
    <scope>NUCLEOTIDE SEQUENCE [LARGE SCALE GENOMIC DNA]</scope>
    <source>
        <strain evidence="3 4">ATCC 15068</strain>
    </source>
</reference>
<evidence type="ECO:0000256" key="1">
    <source>
        <dbReference type="SAM" id="MobiDB-lite"/>
    </source>
</evidence>
<proteinExistence type="predicted"/>
<protein>
    <recommendedName>
        <fullName evidence="2">Helix-turn-helix domain-containing protein</fullName>
    </recommendedName>
</protein>
<gene>
    <name evidence="3" type="ORF">DEJ46_16115</name>
</gene>
<accession>A0A5P2ARK4</accession>
<feature type="compositionally biased region" description="Low complexity" evidence="1">
    <location>
        <begin position="1"/>
        <end position="14"/>
    </location>
</feature>
<dbReference type="InterPro" id="IPR010093">
    <property type="entry name" value="SinI_DNA-bd"/>
</dbReference>
<evidence type="ECO:0000313" key="3">
    <source>
        <dbReference type="EMBL" id="QES20457.1"/>
    </source>
</evidence>
<feature type="region of interest" description="Disordered" evidence="1">
    <location>
        <begin position="1"/>
        <end position="67"/>
    </location>
</feature>
<sequence>MTPRSSPPSSGSPWRRPKPSNASLSLPPRPRATQPATAPRSTASRPDSTASPGSSTGGTAPPVASRAERVLVRPDGSVIIPPTAAGDVLRALVRDLTARVRADGGEVTPDIRRILYALHTAAQHAEPPAAGHGSDTGTAPPGPATVEVAVDEAAELLECTPEYVRRLARRGTLTARRIGARTWAIDRTGLDNYRHGTGAPTS</sequence>
<organism evidence="3 4">
    <name type="scientific">Streptomyces venezuelae</name>
    <dbReference type="NCBI Taxonomy" id="54571"/>
    <lineage>
        <taxon>Bacteria</taxon>
        <taxon>Bacillati</taxon>
        <taxon>Actinomycetota</taxon>
        <taxon>Actinomycetes</taxon>
        <taxon>Kitasatosporales</taxon>
        <taxon>Streptomycetaceae</taxon>
        <taxon>Streptomyces</taxon>
    </lineage>
</organism>
<evidence type="ECO:0000313" key="4">
    <source>
        <dbReference type="Proteomes" id="UP000324106"/>
    </source>
</evidence>
<dbReference type="AlphaFoldDB" id="A0A5P2ARK4"/>
<dbReference type="EMBL" id="CP029194">
    <property type="protein sequence ID" value="QES20457.1"/>
    <property type="molecule type" value="Genomic_DNA"/>
</dbReference>
<name>A0A5P2ARK4_STRVZ</name>
<dbReference type="NCBIfam" id="TIGR01764">
    <property type="entry name" value="excise"/>
    <property type="match status" value="1"/>
</dbReference>
<feature type="domain" description="Helix-turn-helix" evidence="2">
    <location>
        <begin position="150"/>
        <end position="193"/>
    </location>
</feature>
<evidence type="ECO:0000259" key="2">
    <source>
        <dbReference type="Pfam" id="PF12728"/>
    </source>
</evidence>